<dbReference type="Proteomes" id="UP000074294">
    <property type="component" value="Unassembled WGS sequence"/>
</dbReference>
<evidence type="ECO:0000313" key="4">
    <source>
        <dbReference type="Proteomes" id="UP000074294"/>
    </source>
</evidence>
<dbReference type="PANTHER" id="PTHR21363:SF0">
    <property type="entry name" value="PREPHENATE DEHYDROGENASE [NADP(+)]"/>
    <property type="match status" value="1"/>
</dbReference>
<dbReference type="InterPro" id="IPR008927">
    <property type="entry name" value="6-PGluconate_DH-like_C_sf"/>
</dbReference>
<dbReference type="PANTHER" id="PTHR21363">
    <property type="entry name" value="PREPHENATE DEHYDROGENASE"/>
    <property type="match status" value="1"/>
</dbReference>
<dbReference type="Pfam" id="PF20463">
    <property type="entry name" value="PDH_C"/>
    <property type="match status" value="1"/>
</dbReference>
<dbReference type="AlphaFoldDB" id="A0A147JT58"/>
<dbReference type="InterPro" id="IPR003099">
    <property type="entry name" value="Prephen_DH"/>
</dbReference>
<organism evidence="3 4">
    <name type="scientific">Hadarchaeum yellowstonense</name>
    <dbReference type="NCBI Taxonomy" id="1776334"/>
    <lineage>
        <taxon>Archaea</taxon>
        <taxon>Methanobacteriati</taxon>
        <taxon>Candidatus Hadarchaeota</taxon>
        <taxon>Candidatus Hadarchaeia</taxon>
        <taxon>Candidatus Hadarchaeales</taxon>
        <taxon>Candidatus Hadarchaeaceae</taxon>
        <taxon>Candidatus Hadarchaeum</taxon>
    </lineage>
</organism>
<sequence length="285" mass="31493">MRVAVIGAGEMGRWLANFSRRFAEVTVSDSNRAKARRVAAELKVAARPAERAAAEADLIFVAVPIARTPGVLLRLAKVAPRGALLVDVASVKGEVVKSMEKIKEDVELVSIHPLFGPGATSLRNKDVVVIPVRPGARYQEFRKILERSGARITEMSADLHDQAMAVIQCLSHFVLLAYLQTLRSLDGVKLSRGLRTPIFSSLAELAKAAAAGRPELYGELQRQNKYSRLVRCSLVEAIHSLDVAFARGDYKAVRAIVAWAAAQFGRDQVKRAYEELYRRFERERS</sequence>
<dbReference type="STRING" id="1776334.APZ16_00550"/>
<gene>
    <name evidence="3" type="ORF">APZ16_00550</name>
</gene>
<dbReference type="Gene3D" id="1.10.3660.10">
    <property type="entry name" value="6-phosphogluconate dehydrogenase C-terminal like domain"/>
    <property type="match status" value="1"/>
</dbReference>
<dbReference type="InterPro" id="IPR046825">
    <property type="entry name" value="PDH_C"/>
</dbReference>
<proteinExistence type="predicted"/>
<evidence type="ECO:0000313" key="3">
    <source>
        <dbReference type="EMBL" id="KUO39621.1"/>
    </source>
</evidence>
<dbReference type="InterPro" id="IPR046826">
    <property type="entry name" value="PDH_N"/>
</dbReference>
<dbReference type="InterPro" id="IPR050812">
    <property type="entry name" value="Preph/Arog_dehydrog"/>
</dbReference>
<dbReference type="Gene3D" id="3.40.50.720">
    <property type="entry name" value="NAD(P)-binding Rossmann-like Domain"/>
    <property type="match status" value="1"/>
</dbReference>
<dbReference type="SUPFAM" id="SSF51735">
    <property type="entry name" value="NAD(P)-binding Rossmann-fold domains"/>
    <property type="match status" value="1"/>
</dbReference>
<evidence type="ECO:0000259" key="2">
    <source>
        <dbReference type="PROSITE" id="PS51176"/>
    </source>
</evidence>
<comment type="caution">
    <text evidence="3">The sequence shown here is derived from an EMBL/GenBank/DDBJ whole genome shotgun (WGS) entry which is preliminary data.</text>
</comment>
<protein>
    <recommendedName>
        <fullName evidence="2">Prephenate/arogenate dehydrogenase domain-containing protein</fullName>
    </recommendedName>
</protein>
<dbReference type="InterPro" id="IPR036291">
    <property type="entry name" value="NAD(P)-bd_dom_sf"/>
</dbReference>
<dbReference type="Pfam" id="PF02153">
    <property type="entry name" value="PDH_N"/>
    <property type="match status" value="1"/>
</dbReference>
<dbReference type="GO" id="GO:0070403">
    <property type="term" value="F:NAD+ binding"/>
    <property type="evidence" value="ECO:0007669"/>
    <property type="project" value="InterPro"/>
</dbReference>
<evidence type="ECO:0000256" key="1">
    <source>
        <dbReference type="ARBA" id="ARBA00023002"/>
    </source>
</evidence>
<dbReference type="EMBL" id="LQMQ01000058">
    <property type="protein sequence ID" value="KUO39621.1"/>
    <property type="molecule type" value="Genomic_DNA"/>
</dbReference>
<keyword evidence="1" id="KW-0560">Oxidoreductase</keyword>
<dbReference type="PROSITE" id="PS51176">
    <property type="entry name" value="PDH_ADH"/>
    <property type="match status" value="1"/>
</dbReference>
<accession>A0A147JT58</accession>
<reference evidence="3 4" key="1">
    <citation type="journal article" date="2016" name="Nat. Microbiol.">
        <title>Genomic inference of the metabolism of cosmopolitan subsurface Archaea, Hadesarchaea.</title>
        <authorList>
            <person name="Baker B.J."/>
            <person name="Saw J.H."/>
            <person name="Lind A.E."/>
            <person name="Lazar C.S."/>
            <person name="Hinrichs K.-U."/>
            <person name="Teske A.P."/>
            <person name="Ettema T.J."/>
        </authorList>
    </citation>
    <scope>NUCLEOTIDE SEQUENCE [LARGE SCALE GENOMIC DNA]</scope>
</reference>
<name>A0A147JT58_HADYE</name>
<dbReference type="GO" id="GO:0006571">
    <property type="term" value="P:tyrosine biosynthetic process"/>
    <property type="evidence" value="ECO:0007669"/>
    <property type="project" value="InterPro"/>
</dbReference>
<dbReference type="SUPFAM" id="SSF48179">
    <property type="entry name" value="6-phosphogluconate dehydrogenase C-terminal domain-like"/>
    <property type="match status" value="1"/>
</dbReference>
<dbReference type="GO" id="GO:0008977">
    <property type="term" value="F:prephenate dehydrogenase (NAD+) activity"/>
    <property type="evidence" value="ECO:0007669"/>
    <property type="project" value="InterPro"/>
</dbReference>
<feature type="domain" description="Prephenate/arogenate dehydrogenase" evidence="2">
    <location>
        <begin position="1"/>
        <end position="275"/>
    </location>
</feature>
<dbReference type="GO" id="GO:0004665">
    <property type="term" value="F:prephenate dehydrogenase (NADP+) activity"/>
    <property type="evidence" value="ECO:0007669"/>
    <property type="project" value="InterPro"/>
</dbReference>